<evidence type="ECO:0000256" key="6">
    <source>
        <dbReference type="ARBA" id="ARBA00023077"/>
    </source>
</evidence>
<evidence type="ECO:0000256" key="4">
    <source>
        <dbReference type="ARBA" id="ARBA00022452"/>
    </source>
</evidence>
<proteinExistence type="inferred from homology"/>
<evidence type="ECO:0000259" key="14">
    <source>
        <dbReference type="Pfam" id="PF07715"/>
    </source>
</evidence>
<evidence type="ECO:0000313" key="15">
    <source>
        <dbReference type="EMBL" id="MBR7801068.1"/>
    </source>
</evidence>
<comment type="caution">
    <text evidence="15">The sequence shown here is derived from an EMBL/GenBank/DDBJ whole genome shotgun (WGS) entry which is preliminary data.</text>
</comment>
<evidence type="ECO:0000256" key="2">
    <source>
        <dbReference type="ARBA" id="ARBA00009810"/>
    </source>
</evidence>
<keyword evidence="8 15" id="KW-0675">Receptor</keyword>
<keyword evidence="5 10" id="KW-0812">Transmembrane</keyword>
<dbReference type="Pfam" id="PF07715">
    <property type="entry name" value="Plug"/>
    <property type="match status" value="1"/>
</dbReference>
<keyword evidence="4 10" id="KW-1134">Transmembrane beta strand</keyword>
<feature type="domain" description="TonB-dependent receptor-like beta-barrel" evidence="13">
    <location>
        <begin position="360"/>
        <end position="951"/>
    </location>
</feature>
<evidence type="ECO:0000256" key="1">
    <source>
        <dbReference type="ARBA" id="ARBA00004571"/>
    </source>
</evidence>
<keyword evidence="3 10" id="KW-0813">Transport</keyword>
<dbReference type="Proteomes" id="UP000678545">
    <property type="component" value="Unassembled WGS sequence"/>
</dbReference>
<name>A0A941E9H3_9BURK</name>
<keyword evidence="12" id="KW-0732">Signal</keyword>
<gene>
    <name evidence="15" type="ORF">KDM90_13750</name>
</gene>
<dbReference type="RefSeq" id="WP_212676170.1">
    <property type="nucleotide sequence ID" value="NZ_JAGSPJ010000005.1"/>
</dbReference>
<evidence type="ECO:0000256" key="8">
    <source>
        <dbReference type="ARBA" id="ARBA00023170"/>
    </source>
</evidence>
<evidence type="ECO:0000256" key="10">
    <source>
        <dbReference type="PROSITE-ProRule" id="PRU01360"/>
    </source>
</evidence>
<evidence type="ECO:0000256" key="9">
    <source>
        <dbReference type="ARBA" id="ARBA00023237"/>
    </source>
</evidence>
<dbReference type="Gene3D" id="2.170.130.10">
    <property type="entry name" value="TonB-dependent receptor, plug domain"/>
    <property type="match status" value="1"/>
</dbReference>
<evidence type="ECO:0000256" key="12">
    <source>
        <dbReference type="SAM" id="SignalP"/>
    </source>
</evidence>
<dbReference type="SUPFAM" id="SSF56935">
    <property type="entry name" value="Porins"/>
    <property type="match status" value="1"/>
</dbReference>
<dbReference type="InterPro" id="IPR000531">
    <property type="entry name" value="Beta-barrel_TonB"/>
</dbReference>
<dbReference type="Pfam" id="PF00593">
    <property type="entry name" value="TonB_dep_Rec_b-barrel"/>
    <property type="match status" value="1"/>
</dbReference>
<dbReference type="GO" id="GO:0009279">
    <property type="term" value="C:cell outer membrane"/>
    <property type="evidence" value="ECO:0007669"/>
    <property type="project" value="UniProtKB-SubCell"/>
</dbReference>
<organism evidence="15 16">
    <name type="scientific">Undibacterium fentianense</name>
    <dbReference type="NCBI Taxonomy" id="2828728"/>
    <lineage>
        <taxon>Bacteria</taxon>
        <taxon>Pseudomonadati</taxon>
        <taxon>Pseudomonadota</taxon>
        <taxon>Betaproteobacteria</taxon>
        <taxon>Burkholderiales</taxon>
        <taxon>Oxalobacteraceae</taxon>
        <taxon>Undibacterium</taxon>
    </lineage>
</organism>
<evidence type="ECO:0000256" key="3">
    <source>
        <dbReference type="ARBA" id="ARBA00022448"/>
    </source>
</evidence>
<dbReference type="InterPro" id="IPR037066">
    <property type="entry name" value="Plug_dom_sf"/>
</dbReference>
<dbReference type="InterPro" id="IPR012910">
    <property type="entry name" value="Plug_dom"/>
</dbReference>
<keyword evidence="16" id="KW-1185">Reference proteome</keyword>
<evidence type="ECO:0000256" key="5">
    <source>
        <dbReference type="ARBA" id="ARBA00022692"/>
    </source>
</evidence>
<evidence type="ECO:0000256" key="11">
    <source>
        <dbReference type="RuleBase" id="RU003357"/>
    </source>
</evidence>
<dbReference type="InterPro" id="IPR039426">
    <property type="entry name" value="TonB-dep_rcpt-like"/>
</dbReference>
<accession>A0A941E9H3</accession>
<protein>
    <submittedName>
        <fullName evidence="15">TonB-dependent receptor</fullName>
    </submittedName>
</protein>
<keyword evidence="9 10" id="KW-0998">Cell outer membrane</keyword>
<dbReference type="PANTHER" id="PTHR47234:SF2">
    <property type="entry name" value="TONB-DEPENDENT RECEPTOR"/>
    <property type="match status" value="1"/>
</dbReference>
<evidence type="ECO:0000256" key="7">
    <source>
        <dbReference type="ARBA" id="ARBA00023136"/>
    </source>
</evidence>
<feature type="chain" id="PRO_5037943621" evidence="12">
    <location>
        <begin position="22"/>
        <end position="986"/>
    </location>
</feature>
<comment type="similarity">
    <text evidence="2 10 11">Belongs to the TonB-dependent receptor family.</text>
</comment>
<sequence>MRLTKIAAAMLAIGFASSSLAADDEDKKQEKVQRVEVTGSSIKRVNTETASPVQVIDAKQIENMGARTLLQVLDNLPAARPAQQDFRSMFTGSDGASQANLRGLGAQGTLILLNGRRLSFYGAPEGFQTQFVNIDAIPAAAIERMEILTDGASAVYGSDAVAGVINIITKKSYKGIEASATIDTSSEVKSYGEKQASALFGFGDLAKDNFNIYGSVNLYQRDRIALEDTYLKRPDQFYKNNPSYVSGFRIKEGSQPGILNPGTFFVFDKNANNKRYQQAVPGCSNAIVESAGTRCVWNTLPYSLDTGPKSDRATIFLSARANLSSEWEGFGELAYTDIDMRGENGPRSFSSGGGTANWYSRNTGTTLNTFSYPYLGPNNVYLKNLSQDLKDKMGGAAGLTYLMQDAPGHFGQRNTDKTYRAMAGVRGALGQWDFESALAVAGSHSTLFQTVNVNKDGFEKAFGPFTVDPVTKRTYIADNPAYQFGVMSEKNAALLRQAYPTFDIQSWTQLVTWDAKVEGALFKMPAGEARAAFGVNVMREQFETPGNKDAADGKITQQGGSWFDGSRTIAAVFGEAIFPIAKNFEVNTAARVDKYPNFAANLAPKVGLTYRPIEDLLVRSTYSQGFRAPNLAESGIGGVYAQRGGMRDTVRCDETNAIAKLLMKSVSGTDQELGKSLLNSNCSINIGGLTPPNPNLQPEKAKISTLGLVYQASKQFDISADYWFVYRRNEIVRQDFTEVYDDAVEKYGPALIGAPNAVRAPITDFDKANMAAVASMCANAANAAACASGVPKYSVGILAGLTNKYMNRGRTLIDGFDVDAHARFNLGQYGKLNFGTSATIMNRNAYNGDDGYGFSQNYVGYYGNPKLRANLNVDWQYGNFSTSIFVNYTGGTKWAYDKNDEENNNPESCTAADVPVAPNNCGGAPSFKTVNLGLGWTPVKNLRLGLNIKNVLNTKPFYDPYGWEGYNHALNLFGRSLSISASYKFM</sequence>
<evidence type="ECO:0000313" key="16">
    <source>
        <dbReference type="Proteomes" id="UP000678545"/>
    </source>
</evidence>
<dbReference type="EMBL" id="JAGSPJ010000005">
    <property type="protein sequence ID" value="MBR7801068.1"/>
    <property type="molecule type" value="Genomic_DNA"/>
</dbReference>
<dbReference type="InterPro" id="IPR036942">
    <property type="entry name" value="Beta-barrel_TonB_sf"/>
</dbReference>
<evidence type="ECO:0000259" key="13">
    <source>
        <dbReference type="Pfam" id="PF00593"/>
    </source>
</evidence>
<dbReference type="Gene3D" id="2.40.170.20">
    <property type="entry name" value="TonB-dependent receptor, beta-barrel domain"/>
    <property type="match status" value="1"/>
</dbReference>
<feature type="signal peptide" evidence="12">
    <location>
        <begin position="1"/>
        <end position="21"/>
    </location>
</feature>
<keyword evidence="7 10" id="KW-0472">Membrane</keyword>
<dbReference type="PROSITE" id="PS52016">
    <property type="entry name" value="TONB_DEPENDENT_REC_3"/>
    <property type="match status" value="1"/>
</dbReference>
<comment type="subcellular location">
    <subcellularLocation>
        <location evidence="1 10">Cell outer membrane</location>
        <topology evidence="1 10">Multi-pass membrane protein</topology>
    </subcellularLocation>
</comment>
<dbReference type="AlphaFoldDB" id="A0A941E9H3"/>
<reference evidence="15" key="1">
    <citation type="submission" date="2021-04" db="EMBL/GenBank/DDBJ databases">
        <title>novel species isolated from subtropical streams in China.</title>
        <authorList>
            <person name="Lu H."/>
        </authorList>
    </citation>
    <scope>NUCLEOTIDE SEQUENCE</scope>
    <source>
        <strain evidence="15">FT137W</strain>
    </source>
</reference>
<dbReference type="PANTHER" id="PTHR47234">
    <property type="match status" value="1"/>
</dbReference>
<feature type="domain" description="TonB-dependent receptor plug" evidence="14">
    <location>
        <begin position="47"/>
        <end position="164"/>
    </location>
</feature>
<keyword evidence="6 11" id="KW-0798">TonB box</keyword>